<feature type="region of interest" description="Disordered" evidence="1">
    <location>
        <begin position="378"/>
        <end position="409"/>
    </location>
</feature>
<evidence type="ECO:0000313" key="2">
    <source>
        <dbReference type="EMBL" id="SPD05839.1"/>
    </source>
</evidence>
<feature type="compositionally biased region" description="Acidic residues" evidence="1">
    <location>
        <begin position="393"/>
        <end position="402"/>
    </location>
</feature>
<dbReference type="EMBL" id="OIVN01002709">
    <property type="protein sequence ID" value="SPD05839.1"/>
    <property type="molecule type" value="Genomic_DNA"/>
</dbReference>
<reference evidence="2" key="1">
    <citation type="submission" date="2018-02" db="EMBL/GenBank/DDBJ databases">
        <authorList>
            <person name="Cohen D.B."/>
            <person name="Kent A.D."/>
        </authorList>
    </citation>
    <scope>NUCLEOTIDE SEQUENCE</scope>
</reference>
<sequence length="714" mass="80265">MWCAPFRLQLHIPNGFRILHSCLFIFSSFLPFPGHFSVLFPSKTPNPSHFLSCLDAQVLELALGEDITILFWPEEHLSHRARNGKAFACLGEACASKCILVVRSFMSRGNPTKPTDSTKKSLLRALVERWWDTTDTFQIASVEMTVTPYDMYHLNDLRVDEIIPTFSACPTRVRPDWEYLGISLVATSADLPTLMRAFVEASQTTIKEATRMARAFLLYLIGTTLDCNTSQTVLASTPYLGRPVLPLLVLGGSGRAGLALIEWAPLLLIRRPTVGLSFLVSSRDQLDKDGDFEEYLEITHAYSVSSSCGKLQYLVLQLEAPADVPSMNGAVPANPMNPTYIILPSWSATNTDLNYMFQLYGNMKTMMMDLSRDRFSRASRSSSRGAQANPEATESDSDEDDGAPSSRSPRNLLVASRSLLEIPVGLQPLNLPLLRAASDFWDHTRHVFHFNRCELCPMMEEFGAIMGISNFDMILLPPKHVDPILLLEKVLSIPYRLGSSWSMNDGFDLHALVDHFFEVVDEECYPEALAVAILVGFFLTGDFSETDTVVLDPIGRMDKENPVPMILGETLNGLDELNEGMCPYFKGSLLLLQIWLYEHFALITALEKHPLDYQPCHYRHRSLVDLFPTTRRFTEVAQNVRRGAQGSWTFVETCSMYPDHPYAIWLEKDIQRASDDAAYIDRERSKAMGLLVSSEDESEGSTSVKRTKYKDPNM</sequence>
<accession>A0A2N9H2H5</accession>
<gene>
    <name evidence="2" type="ORF">FSB_LOCUS33721</name>
</gene>
<dbReference type="PANTHER" id="PTHR46033">
    <property type="entry name" value="PROTEIN MAIN-LIKE 2"/>
    <property type="match status" value="1"/>
</dbReference>
<dbReference type="InterPro" id="IPR044824">
    <property type="entry name" value="MAIN-like"/>
</dbReference>
<dbReference type="PANTHER" id="PTHR46033:SF8">
    <property type="entry name" value="PROTEIN MAINTENANCE OF MERISTEMS-LIKE"/>
    <property type="match status" value="1"/>
</dbReference>
<protein>
    <recommendedName>
        <fullName evidence="3">Aminotransferase-like plant mobile domain-containing protein</fullName>
    </recommendedName>
</protein>
<organism evidence="2">
    <name type="scientific">Fagus sylvatica</name>
    <name type="common">Beechnut</name>
    <dbReference type="NCBI Taxonomy" id="28930"/>
    <lineage>
        <taxon>Eukaryota</taxon>
        <taxon>Viridiplantae</taxon>
        <taxon>Streptophyta</taxon>
        <taxon>Embryophyta</taxon>
        <taxon>Tracheophyta</taxon>
        <taxon>Spermatophyta</taxon>
        <taxon>Magnoliopsida</taxon>
        <taxon>eudicotyledons</taxon>
        <taxon>Gunneridae</taxon>
        <taxon>Pentapetalae</taxon>
        <taxon>rosids</taxon>
        <taxon>fabids</taxon>
        <taxon>Fagales</taxon>
        <taxon>Fagaceae</taxon>
        <taxon>Fagus</taxon>
    </lineage>
</organism>
<dbReference type="GO" id="GO:0010073">
    <property type="term" value="P:meristem maintenance"/>
    <property type="evidence" value="ECO:0007669"/>
    <property type="project" value="InterPro"/>
</dbReference>
<evidence type="ECO:0008006" key="3">
    <source>
        <dbReference type="Google" id="ProtNLM"/>
    </source>
</evidence>
<evidence type="ECO:0000256" key="1">
    <source>
        <dbReference type="SAM" id="MobiDB-lite"/>
    </source>
</evidence>
<dbReference type="AlphaFoldDB" id="A0A2N9H2H5"/>
<feature type="region of interest" description="Disordered" evidence="1">
    <location>
        <begin position="690"/>
        <end position="714"/>
    </location>
</feature>
<proteinExistence type="predicted"/>
<name>A0A2N9H2H5_FAGSY</name>